<dbReference type="Proteomes" id="UP000799750">
    <property type="component" value="Unassembled WGS sequence"/>
</dbReference>
<evidence type="ECO:0000313" key="2">
    <source>
        <dbReference type="EMBL" id="KAF2498987.1"/>
    </source>
</evidence>
<dbReference type="InterPro" id="IPR056125">
    <property type="entry name" value="DUF7708"/>
</dbReference>
<dbReference type="AlphaFoldDB" id="A0A6A6R678"/>
<dbReference type="EMBL" id="MU004185">
    <property type="protein sequence ID" value="KAF2498987.1"/>
    <property type="molecule type" value="Genomic_DNA"/>
</dbReference>
<sequence>MEDIKQRYDTKREKRTGVMKWLQRFSGTILYYSNVLDVLAQHHPEYLCLAWGSVKFVLQGIIVYAELVEEFAQALAIIGEALRQTKLSAELFKTEDMQAAISRLYAHIILFLQKAVNWYKRGLAARIRSAIFKPYKLEYQDTVEQIKLCARTVDDVATSGNRAEVRDMNITMQILHTEARRRDEEARERDEKLHAMQLELKEMQVRVEETVINVLQVATCNKAITESIHVDVSHMKPRIYEIEFSQILSVLKPKTCPHEILYKVLSIATRSNTRNTRTTQLSSLLAALGNWMSTDGSSLFLVKVGPRAEAKAKEFAADVVKFLQKRSIHVIWNIAPLRSHDRPPTVAEVLKGLVFQLLQNQPTLLQNHLHELNFVKIGADHTDAEWAQLLRGIFTRLSKCFVVVEAQDLFEANRDDERWAEMFLQLFQGIVDDVAITGSSLKILVVGYGTTFAMLRNSSHENRVSTVVQRPTMTPVRLRRPGNRMRRNNGWERLQPKI</sequence>
<gene>
    <name evidence="2" type="ORF">BU16DRAFT_454960</name>
</gene>
<dbReference type="OrthoDB" id="61900at2759"/>
<protein>
    <recommendedName>
        <fullName evidence="1">DUF7708 domain-containing protein</fullName>
    </recommendedName>
</protein>
<evidence type="ECO:0000259" key="1">
    <source>
        <dbReference type="Pfam" id="PF24809"/>
    </source>
</evidence>
<accession>A0A6A6R678</accession>
<keyword evidence="3" id="KW-1185">Reference proteome</keyword>
<dbReference type="Pfam" id="PF24809">
    <property type="entry name" value="DUF7708"/>
    <property type="match status" value="1"/>
</dbReference>
<evidence type="ECO:0000313" key="3">
    <source>
        <dbReference type="Proteomes" id="UP000799750"/>
    </source>
</evidence>
<name>A0A6A6R678_9PEZI</name>
<proteinExistence type="predicted"/>
<feature type="domain" description="DUF7708" evidence="1">
    <location>
        <begin position="20"/>
        <end position="164"/>
    </location>
</feature>
<reference evidence="2" key="1">
    <citation type="journal article" date="2020" name="Stud. Mycol.">
        <title>101 Dothideomycetes genomes: a test case for predicting lifestyles and emergence of pathogens.</title>
        <authorList>
            <person name="Haridas S."/>
            <person name="Albert R."/>
            <person name="Binder M."/>
            <person name="Bloem J."/>
            <person name="Labutti K."/>
            <person name="Salamov A."/>
            <person name="Andreopoulos B."/>
            <person name="Baker S."/>
            <person name="Barry K."/>
            <person name="Bills G."/>
            <person name="Bluhm B."/>
            <person name="Cannon C."/>
            <person name="Castanera R."/>
            <person name="Culley D."/>
            <person name="Daum C."/>
            <person name="Ezra D."/>
            <person name="Gonzalez J."/>
            <person name="Henrissat B."/>
            <person name="Kuo A."/>
            <person name="Liang C."/>
            <person name="Lipzen A."/>
            <person name="Lutzoni F."/>
            <person name="Magnuson J."/>
            <person name="Mondo S."/>
            <person name="Nolan M."/>
            <person name="Ohm R."/>
            <person name="Pangilinan J."/>
            <person name="Park H.-J."/>
            <person name="Ramirez L."/>
            <person name="Alfaro M."/>
            <person name="Sun H."/>
            <person name="Tritt A."/>
            <person name="Yoshinaga Y."/>
            <person name="Zwiers L.-H."/>
            <person name="Turgeon B."/>
            <person name="Goodwin S."/>
            <person name="Spatafora J."/>
            <person name="Crous P."/>
            <person name="Grigoriev I."/>
        </authorList>
    </citation>
    <scope>NUCLEOTIDE SEQUENCE</scope>
    <source>
        <strain evidence="2">CBS 269.34</strain>
    </source>
</reference>
<organism evidence="2 3">
    <name type="scientific">Lophium mytilinum</name>
    <dbReference type="NCBI Taxonomy" id="390894"/>
    <lineage>
        <taxon>Eukaryota</taxon>
        <taxon>Fungi</taxon>
        <taxon>Dikarya</taxon>
        <taxon>Ascomycota</taxon>
        <taxon>Pezizomycotina</taxon>
        <taxon>Dothideomycetes</taxon>
        <taxon>Pleosporomycetidae</taxon>
        <taxon>Mytilinidiales</taxon>
        <taxon>Mytilinidiaceae</taxon>
        <taxon>Lophium</taxon>
    </lineage>
</organism>